<dbReference type="CDD" id="cd02440">
    <property type="entry name" value="AdoMet_MTases"/>
    <property type="match status" value="1"/>
</dbReference>
<dbReference type="SUPFAM" id="SSF53335">
    <property type="entry name" value="S-adenosyl-L-methionine-dependent methyltransferases"/>
    <property type="match status" value="1"/>
</dbReference>
<dbReference type="InterPro" id="IPR050078">
    <property type="entry name" value="Ribosomal_L11_MeTrfase_PrmA"/>
</dbReference>
<dbReference type="PANTHER" id="PTHR43648">
    <property type="entry name" value="ELECTRON TRANSFER FLAVOPROTEIN BETA SUBUNIT LYSINE METHYLTRANSFERASE"/>
    <property type="match status" value="1"/>
</dbReference>
<evidence type="ECO:0000256" key="5">
    <source>
        <dbReference type="ARBA" id="ARBA00022691"/>
    </source>
</evidence>
<comment type="similarity">
    <text evidence="1 6">Belongs to the methyltransferase superfamily. PrmA family.</text>
</comment>
<evidence type="ECO:0000256" key="1">
    <source>
        <dbReference type="ARBA" id="ARBA00009741"/>
    </source>
</evidence>
<comment type="caution">
    <text evidence="7">The sequence shown here is derived from an EMBL/GenBank/DDBJ whole genome shotgun (WGS) entry which is preliminary data.</text>
</comment>
<name>A0ABQ5YRW6_9BURK</name>
<comment type="catalytic activity">
    <reaction evidence="6">
        <text>L-lysyl-[protein] + 3 S-adenosyl-L-methionine = N(6),N(6),N(6)-trimethyl-L-lysyl-[protein] + 3 S-adenosyl-L-homocysteine + 3 H(+)</text>
        <dbReference type="Rhea" id="RHEA:54192"/>
        <dbReference type="Rhea" id="RHEA-COMP:9752"/>
        <dbReference type="Rhea" id="RHEA-COMP:13826"/>
        <dbReference type="ChEBI" id="CHEBI:15378"/>
        <dbReference type="ChEBI" id="CHEBI:29969"/>
        <dbReference type="ChEBI" id="CHEBI:57856"/>
        <dbReference type="ChEBI" id="CHEBI:59789"/>
        <dbReference type="ChEBI" id="CHEBI:61961"/>
    </reaction>
</comment>
<keyword evidence="2 6" id="KW-0963">Cytoplasm</keyword>
<keyword evidence="8" id="KW-1185">Reference proteome</keyword>
<dbReference type="PANTHER" id="PTHR43648:SF1">
    <property type="entry name" value="ELECTRON TRANSFER FLAVOPROTEIN BETA SUBUNIT LYSINE METHYLTRANSFERASE"/>
    <property type="match status" value="1"/>
</dbReference>
<feature type="binding site" evidence="6">
    <location>
        <position position="243"/>
    </location>
    <ligand>
        <name>S-adenosyl-L-methionine</name>
        <dbReference type="ChEBI" id="CHEBI:59789"/>
    </ligand>
</feature>
<dbReference type="Gene3D" id="3.40.50.150">
    <property type="entry name" value="Vaccinia Virus protein VP39"/>
    <property type="match status" value="1"/>
</dbReference>
<evidence type="ECO:0000256" key="4">
    <source>
        <dbReference type="ARBA" id="ARBA00022679"/>
    </source>
</evidence>
<evidence type="ECO:0000256" key="3">
    <source>
        <dbReference type="ARBA" id="ARBA00022603"/>
    </source>
</evidence>
<keyword evidence="3 6" id="KW-0489">Methyltransferase</keyword>
<dbReference type="GO" id="GO:0008168">
    <property type="term" value="F:methyltransferase activity"/>
    <property type="evidence" value="ECO:0007669"/>
    <property type="project" value="UniProtKB-KW"/>
</dbReference>
<dbReference type="EC" id="2.1.1.-" evidence="6"/>
<dbReference type="GO" id="GO:0032259">
    <property type="term" value="P:methylation"/>
    <property type="evidence" value="ECO:0007669"/>
    <property type="project" value="UniProtKB-KW"/>
</dbReference>
<dbReference type="Pfam" id="PF06325">
    <property type="entry name" value="PrmA"/>
    <property type="match status" value="1"/>
</dbReference>
<proteinExistence type="inferred from homology"/>
<reference evidence="8" key="1">
    <citation type="journal article" date="2019" name="Int. J. Syst. Evol. Microbiol.">
        <title>The Global Catalogue of Microorganisms (GCM) 10K type strain sequencing project: providing services to taxonomists for standard genome sequencing and annotation.</title>
        <authorList>
            <consortium name="The Broad Institute Genomics Platform"/>
            <consortium name="The Broad Institute Genome Sequencing Center for Infectious Disease"/>
            <person name="Wu L."/>
            <person name="Ma J."/>
        </authorList>
    </citation>
    <scope>NUCLEOTIDE SEQUENCE [LARGE SCALE GENOMIC DNA]</scope>
    <source>
        <strain evidence="8">NBRC 105857</strain>
    </source>
</reference>
<keyword evidence="4 6" id="KW-0808">Transferase</keyword>
<comment type="subcellular location">
    <subcellularLocation>
        <location evidence="6">Cytoplasm</location>
    </subcellularLocation>
</comment>
<sequence length="312" mass="33776">MTQTDLSAAPPLTQAKLTLPFAAADEVSDALMELGALAVSLEDALADSDEEQPLFGEPGMEPESAAWDINHVVALFRNRQEGEQIFAEIPADLLDGVKVEFSDVPQEDWVRLTQSQFDPIPITDKLWIVPTWHDTEADDRRINLRLDPGLAFGTGSHPTTALCLTWLCEHALSDMDILDYGCGSGILGIAALKLGARAAVGVDIDPQAVESTAYNAERNGVTMPCGLPDYPAAKRQFPVVVANILSNPLKLLAPSLCQHVEEGGDLVLSGVLARQADEVIAHYAQWMPMRVWAERDGWVCLHGQKGISDTTA</sequence>
<dbReference type="NCBIfam" id="TIGR00406">
    <property type="entry name" value="prmA"/>
    <property type="match status" value="1"/>
</dbReference>
<dbReference type="Proteomes" id="UP001156664">
    <property type="component" value="Unassembled WGS sequence"/>
</dbReference>
<gene>
    <name evidence="6 7" type="primary">prmA</name>
    <name evidence="7" type="ORF">GCM10007875_12030</name>
</gene>
<keyword evidence="7" id="KW-0689">Ribosomal protein</keyword>
<dbReference type="GO" id="GO:0005840">
    <property type="term" value="C:ribosome"/>
    <property type="evidence" value="ECO:0007669"/>
    <property type="project" value="UniProtKB-KW"/>
</dbReference>
<keyword evidence="7" id="KW-0687">Ribonucleoprotein</keyword>
<keyword evidence="5 6" id="KW-0949">S-adenosyl-L-methionine</keyword>
<dbReference type="InterPro" id="IPR004498">
    <property type="entry name" value="Ribosomal_PrmA_MeTrfase"/>
</dbReference>
<feature type="binding site" evidence="6">
    <location>
        <position position="203"/>
    </location>
    <ligand>
        <name>S-adenosyl-L-methionine</name>
        <dbReference type="ChEBI" id="CHEBI:59789"/>
    </ligand>
</feature>
<dbReference type="HAMAP" id="MF_00735">
    <property type="entry name" value="Methyltr_PrmA"/>
    <property type="match status" value="1"/>
</dbReference>
<dbReference type="EMBL" id="BSOJ01000012">
    <property type="protein sequence ID" value="GLR26115.1"/>
    <property type="molecule type" value="Genomic_DNA"/>
</dbReference>
<accession>A0ABQ5YRW6</accession>
<feature type="binding site" evidence="6">
    <location>
        <position position="160"/>
    </location>
    <ligand>
        <name>S-adenosyl-L-methionine</name>
        <dbReference type="ChEBI" id="CHEBI:59789"/>
    </ligand>
</feature>
<organism evidence="7 8">
    <name type="scientific">Limnobacter litoralis</name>
    <dbReference type="NCBI Taxonomy" id="481366"/>
    <lineage>
        <taxon>Bacteria</taxon>
        <taxon>Pseudomonadati</taxon>
        <taxon>Pseudomonadota</taxon>
        <taxon>Betaproteobacteria</taxon>
        <taxon>Burkholderiales</taxon>
        <taxon>Burkholderiaceae</taxon>
        <taxon>Limnobacter</taxon>
    </lineage>
</organism>
<feature type="binding site" evidence="6">
    <location>
        <position position="181"/>
    </location>
    <ligand>
        <name>S-adenosyl-L-methionine</name>
        <dbReference type="ChEBI" id="CHEBI:59789"/>
    </ligand>
</feature>
<comment type="function">
    <text evidence="6">Methylates ribosomal protein L11.</text>
</comment>
<protein>
    <recommendedName>
        <fullName evidence="6">Ribosomal protein L11 methyltransferase</fullName>
        <shortName evidence="6">L11 Mtase</shortName>
        <ecNumber evidence="6">2.1.1.-</ecNumber>
    </recommendedName>
</protein>
<evidence type="ECO:0000313" key="7">
    <source>
        <dbReference type="EMBL" id="GLR26115.1"/>
    </source>
</evidence>
<dbReference type="InterPro" id="IPR029063">
    <property type="entry name" value="SAM-dependent_MTases_sf"/>
</dbReference>
<evidence type="ECO:0000256" key="2">
    <source>
        <dbReference type="ARBA" id="ARBA00022490"/>
    </source>
</evidence>
<evidence type="ECO:0000313" key="8">
    <source>
        <dbReference type="Proteomes" id="UP001156664"/>
    </source>
</evidence>
<evidence type="ECO:0000256" key="6">
    <source>
        <dbReference type="HAMAP-Rule" id="MF_00735"/>
    </source>
</evidence>
<dbReference type="PIRSF" id="PIRSF000401">
    <property type="entry name" value="RPL11_MTase"/>
    <property type="match status" value="1"/>
</dbReference>